<organism evidence="1 2">
    <name type="scientific">Dreissena polymorpha</name>
    <name type="common">Zebra mussel</name>
    <name type="synonym">Mytilus polymorpha</name>
    <dbReference type="NCBI Taxonomy" id="45954"/>
    <lineage>
        <taxon>Eukaryota</taxon>
        <taxon>Metazoa</taxon>
        <taxon>Spiralia</taxon>
        <taxon>Lophotrochozoa</taxon>
        <taxon>Mollusca</taxon>
        <taxon>Bivalvia</taxon>
        <taxon>Autobranchia</taxon>
        <taxon>Heteroconchia</taxon>
        <taxon>Euheterodonta</taxon>
        <taxon>Imparidentia</taxon>
        <taxon>Neoheterodontei</taxon>
        <taxon>Myida</taxon>
        <taxon>Dreissenoidea</taxon>
        <taxon>Dreissenidae</taxon>
        <taxon>Dreissena</taxon>
    </lineage>
</organism>
<accession>A0A9D4DPU9</accession>
<reference evidence="1" key="2">
    <citation type="submission" date="2020-11" db="EMBL/GenBank/DDBJ databases">
        <authorList>
            <person name="McCartney M.A."/>
            <person name="Auch B."/>
            <person name="Kono T."/>
            <person name="Mallez S."/>
            <person name="Becker A."/>
            <person name="Gohl D.M."/>
            <person name="Silverstein K.A.T."/>
            <person name="Koren S."/>
            <person name="Bechman K.B."/>
            <person name="Herman A."/>
            <person name="Abrahante J.E."/>
            <person name="Garbe J."/>
        </authorList>
    </citation>
    <scope>NUCLEOTIDE SEQUENCE</scope>
    <source>
        <strain evidence="1">Duluth1</strain>
        <tissue evidence="1">Whole animal</tissue>
    </source>
</reference>
<evidence type="ECO:0000313" key="2">
    <source>
        <dbReference type="Proteomes" id="UP000828390"/>
    </source>
</evidence>
<proteinExistence type="predicted"/>
<comment type="caution">
    <text evidence="1">The sequence shown here is derived from an EMBL/GenBank/DDBJ whole genome shotgun (WGS) entry which is preliminary data.</text>
</comment>
<dbReference type="AlphaFoldDB" id="A0A9D4DPU9"/>
<keyword evidence="2" id="KW-1185">Reference proteome</keyword>
<dbReference type="Proteomes" id="UP000828390">
    <property type="component" value="Unassembled WGS sequence"/>
</dbReference>
<reference evidence="1" key="1">
    <citation type="journal article" date="2019" name="bioRxiv">
        <title>The Genome of the Zebra Mussel, Dreissena polymorpha: A Resource for Invasive Species Research.</title>
        <authorList>
            <person name="McCartney M.A."/>
            <person name="Auch B."/>
            <person name="Kono T."/>
            <person name="Mallez S."/>
            <person name="Zhang Y."/>
            <person name="Obille A."/>
            <person name="Becker A."/>
            <person name="Abrahante J.E."/>
            <person name="Garbe J."/>
            <person name="Badalamenti J.P."/>
            <person name="Herman A."/>
            <person name="Mangelson H."/>
            <person name="Liachko I."/>
            <person name="Sullivan S."/>
            <person name="Sone E.D."/>
            <person name="Koren S."/>
            <person name="Silverstein K.A.T."/>
            <person name="Beckman K.B."/>
            <person name="Gohl D.M."/>
        </authorList>
    </citation>
    <scope>NUCLEOTIDE SEQUENCE</scope>
    <source>
        <strain evidence="1">Duluth1</strain>
        <tissue evidence="1">Whole animal</tissue>
    </source>
</reference>
<name>A0A9D4DPU9_DREPO</name>
<evidence type="ECO:0000313" key="1">
    <source>
        <dbReference type="EMBL" id="KAH3753254.1"/>
    </source>
</evidence>
<gene>
    <name evidence="1" type="ORF">DPMN_187889</name>
</gene>
<dbReference type="EMBL" id="JAIWYP010000010">
    <property type="protein sequence ID" value="KAH3753254.1"/>
    <property type="molecule type" value="Genomic_DNA"/>
</dbReference>
<sequence>MSNIEILVEHGSKELFKIFRDTSIGILDLRTADCVSQTSDILPTLRKLEKLHLWGSYTGHFAIQLLASLHCISLQTGECSCEWLCNLLINLSALNHPVECKLWHFVVHSREEDCGNDSNKHLTDLRSKLLSCDMNKIEILVKNGSKELFEILFDTNIRIRVLRTADYVFQTSEIRRTRTK</sequence>
<protein>
    <submittedName>
        <fullName evidence="1">Uncharacterized protein</fullName>
    </submittedName>
</protein>